<dbReference type="InterPro" id="IPR029052">
    <property type="entry name" value="Metallo-depent_PP-like"/>
</dbReference>
<comment type="similarity">
    <text evidence="1 7">Belongs to the SbcD family.</text>
</comment>
<keyword evidence="7" id="KW-0255">Endonuclease</keyword>
<keyword evidence="6 7" id="KW-0269">Exonuclease</keyword>
<keyword evidence="4 7" id="KW-0540">Nuclease</keyword>
<dbReference type="Gene3D" id="3.60.21.10">
    <property type="match status" value="1"/>
</dbReference>
<sequence>MRILHTSDWHIGQKLHGNDREEEHQLFFDWLKQKINELQIDVLLVAGDVFDVGFPSNSALKLYYNFLTSLIHTHCSQVIITGGNHDYISTLEAPSEILSALNIQVIGGAKSSIADEIIELAVNGQTECVVAAVPFLRDKDIRQVNAGESYEDSVKATNQGIVKHYEQVAAEAKAFKCPIIAMGHLYVQGAGLSDSERDIHIGNLAGLQATSFPNVFDYVALGHIHRPQKLSADGKIRYSGSPLPLSFSERKDNKQLVLLDVRKDQTIEMAELKVPSFRKLIRVSGTFEEVKTALKNYRGESQLADWAEVLVEEEQMDTAIRQSFEKLIEETNQADNNLMVIKPLLKFAGGNEMDDSVVTTSLSDLSVQDVFNSLLDNKQVSNVDTLNQTFAELLDQFYHQTEKE</sequence>
<keyword evidence="7" id="KW-0235">DNA replication</keyword>
<dbReference type="GO" id="GO:0004519">
    <property type="term" value="F:endonuclease activity"/>
    <property type="evidence" value="ECO:0007669"/>
    <property type="project" value="UniProtKB-KW"/>
</dbReference>
<name>A0A941FA10_9BACT</name>
<evidence type="ECO:0000259" key="9">
    <source>
        <dbReference type="Pfam" id="PF12320"/>
    </source>
</evidence>
<dbReference type="Pfam" id="PF00149">
    <property type="entry name" value="Metallophos"/>
    <property type="match status" value="1"/>
</dbReference>
<comment type="caution">
    <text evidence="10">The sequence shown here is derived from an EMBL/GenBank/DDBJ whole genome shotgun (WGS) entry which is preliminary data.</text>
</comment>
<evidence type="ECO:0000256" key="5">
    <source>
        <dbReference type="ARBA" id="ARBA00022801"/>
    </source>
</evidence>
<dbReference type="PANTHER" id="PTHR30337:SF0">
    <property type="entry name" value="NUCLEASE SBCCD SUBUNIT D"/>
    <property type="match status" value="1"/>
</dbReference>
<evidence type="ECO:0000259" key="8">
    <source>
        <dbReference type="Pfam" id="PF00149"/>
    </source>
</evidence>
<dbReference type="RefSeq" id="WP_212192465.1">
    <property type="nucleotide sequence ID" value="NZ_JAGTAR010000032.1"/>
</dbReference>
<dbReference type="Pfam" id="PF12320">
    <property type="entry name" value="SbcD_C"/>
    <property type="match status" value="1"/>
</dbReference>
<evidence type="ECO:0000256" key="7">
    <source>
        <dbReference type="RuleBase" id="RU363069"/>
    </source>
</evidence>
<dbReference type="GO" id="GO:0006310">
    <property type="term" value="P:DNA recombination"/>
    <property type="evidence" value="ECO:0007669"/>
    <property type="project" value="UniProtKB-KW"/>
</dbReference>
<dbReference type="SUPFAM" id="SSF56300">
    <property type="entry name" value="Metallo-dependent phosphatases"/>
    <property type="match status" value="1"/>
</dbReference>
<comment type="function">
    <text evidence="7">SbcCD cleaves DNA hairpin structures. These structures can inhibit DNA replication and are intermediates in certain DNA recombination reactions. The complex acts as a 3'-&gt;5' double strand exonuclease that can open hairpins. It also has a 5' single-strand endonuclease activity.</text>
</comment>
<protein>
    <recommendedName>
        <fullName evidence="3 7">Nuclease SbcCD subunit D</fullName>
    </recommendedName>
</protein>
<accession>A0A941FA10</accession>
<dbReference type="GO" id="GO:0006260">
    <property type="term" value="P:DNA replication"/>
    <property type="evidence" value="ECO:0007669"/>
    <property type="project" value="UniProtKB-KW"/>
</dbReference>
<evidence type="ECO:0000313" key="11">
    <source>
        <dbReference type="Proteomes" id="UP000679220"/>
    </source>
</evidence>
<evidence type="ECO:0000256" key="6">
    <source>
        <dbReference type="ARBA" id="ARBA00022839"/>
    </source>
</evidence>
<evidence type="ECO:0000256" key="3">
    <source>
        <dbReference type="ARBA" id="ARBA00013365"/>
    </source>
</evidence>
<feature type="domain" description="Nuclease SbcCD subunit D C-terminal" evidence="9">
    <location>
        <begin position="277"/>
        <end position="378"/>
    </location>
</feature>
<dbReference type="EMBL" id="JAGTAR010000032">
    <property type="protein sequence ID" value="MBR8537440.1"/>
    <property type="molecule type" value="Genomic_DNA"/>
</dbReference>
<dbReference type="Proteomes" id="UP000679220">
    <property type="component" value="Unassembled WGS sequence"/>
</dbReference>
<proteinExistence type="inferred from homology"/>
<dbReference type="GO" id="GO:0008408">
    <property type="term" value="F:3'-5' exonuclease activity"/>
    <property type="evidence" value="ECO:0007669"/>
    <property type="project" value="InterPro"/>
</dbReference>
<dbReference type="AlphaFoldDB" id="A0A941FA10"/>
<dbReference type="NCBIfam" id="TIGR00619">
    <property type="entry name" value="sbcd"/>
    <property type="match status" value="1"/>
</dbReference>
<comment type="subunit">
    <text evidence="2 7">Heterodimer of SbcC and SbcD.</text>
</comment>
<keyword evidence="11" id="KW-1185">Reference proteome</keyword>
<organism evidence="10 11">
    <name type="scientific">Carboxylicivirga sediminis</name>
    <dbReference type="NCBI Taxonomy" id="2006564"/>
    <lineage>
        <taxon>Bacteria</taxon>
        <taxon>Pseudomonadati</taxon>
        <taxon>Bacteroidota</taxon>
        <taxon>Bacteroidia</taxon>
        <taxon>Marinilabiliales</taxon>
        <taxon>Marinilabiliaceae</taxon>
        <taxon>Carboxylicivirga</taxon>
    </lineage>
</organism>
<dbReference type="InterPro" id="IPR050535">
    <property type="entry name" value="DNA_Repair-Maintenance_Comp"/>
</dbReference>
<evidence type="ECO:0000313" key="10">
    <source>
        <dbReference type="EMBL" id="MBR8537440.1"/>
    </source>
</evidence>
<evidence type="ECO:0000256" key="1">
    <source>
        <dbReference type="ARBA" id="ARBA00010555"/>
    </source>
</evidence>
<feature type="domain" description="Calcineurin-like phosphoesterase" evidence="8">
    <location>
        <begin position="1"/>
        <end position="227"/>
    </location>
</feature>
<keyword evidence="5 7" id="KW-0378">Hydrolase</keyword>
<dbReference type="InterPro" id="IPR041796">
    <property type="entry name" value="Mre11_N"/>
</dbReference>
<dbReference type="InterPro" id="IPR004843">
    <property type="entry name" value="Calcineurin-like_PHP"/>
</dbReference>
<reference evidence="10" key="2">
    <citation type="submission" date="2021-04" db="EMBL/GenBank/DDBJ databases">
        <authorList>
            <person name="Zhang T."/>
            <person name="Zhang Y."/>
            <person name="Lu D."/>
            <person name="Zuo D."/>
            <person name="Du Z."/>
        </authorList>
    </citation>
    <scope>NUCLEOTIDE SEQUENCE</scope>
    <source>
        <strain evidence="10">JR1</strain>
    </source>
</reference>
<evidence type="ECO:0000256" key="4">
    <source>
        <dbReference type="ARBA" id="ARBA00022722"/>
    </source>
</evidence>
<evidence type="ECO:0000256" key="2">
    <source>
        <dbReference type="ARBA" id="ARBA00011322"/>
    </source>
</evidence>
<dbReference type="CDD" id="cd00840">
    <property type="entry name" value="MPP_Mre11_N"/>
    <property type="match status" value="1"/>
</dbReference>
<keyword evidence="7" id="KW-0233">DNA recombination</keyword>
<dbReference type="InterPro" id="IPR026843">
    <property type="entry name" value="SbcD_C"/>
</dbReference>
<dbReference type="InterPro" id="IPR004593">
    <property type="entry name" value="SbcD"/>
</dbReference>
<reference evidence="10" key="1">
    <citation type="journal article" date="2018" name="Int. J. Syst. Evol. Microbiol.">
        <title>Carboxylicivirga sediminis sp. nov., isolated from coastal sediment.</title>
        <authorList>
            <person name="Wang F.Q."/>
            <person name="Ren L.H."/>
            <person name="Zou R.J."/>
            <person name="Sun Y.Z."/>
            <person name="Liu X.J."/>
            <person name="Jiang F."/>
            <person name="Liu L.J."/>
        </authorList>
    </citation>
    <scope>NUCLEOTIDE SEQUENCE</scope>
    <source>
        <strain evidence="10">JR1</strain>
    </source>
</reference>
<dbReference type="PANTHER" id="PTHR30337">
    <property type="entry name" value="COMPONENT OF ATP-DEPENDENT DSDNA EXONUCLEASE"/>
    <property type="match status" value="1"/>
</dbReference>
<gene>
    <name evidence="7" type="primary">sbcD</name>
    <name evidence="10" type="ORF">KDU71_17865</name>
</gene>